<comment type="caution">
    <text evidence="8">The sequence shown here is derived from an EMBL/GenBank/DDBJ whole genome shotgun (WGS) entry which is preliminary data.</text>
</comment>
<evidence type="ECO:0000313" key="8">
    <source>
        <dbReference type="EMBL" id="KKK36797.1"/>
    </source>
</evidence>
<dbReference type="Gene3D" id="3.30.450.40">
    <property type="match status" value="1"/>
</dbReference>
<evidence type="ECO:0000313" key="9">
    <source>
        <dbReference type="Proteomes" id="UP000034166"/>
    </source>
</evidence>
<reference evidence="8 9" key="1">
    <citation type="submission" date="2015-04" db="EMBL/GenBank/DDBJ databases">
        <title>Taxonomic description and genome sequence of Bacillus campisalis sp. nov., a novel member of the genus Bacillus isolated from solar saltern.</title>
        <authorList>
            <person name="Mathan Kumar R."/>
            <person name="Kaur G."/>
            <person name="Kumar A."/>
            <person name="Singh N.K."/>
            <person name="Kaur N."/>
            <person name="Kumar N."/>
            <person name="Mayilraj S."/>
        </authorList>
    </citation>
    <scope>NUCLEOTIDE SEQUENCE [LARGE SCALE GENOMIC DNA]</scope>
    <source>
        <strain evidence="8 9">SA2-6</strain>
    </source>
</reference>
<evidence type="ECO:0000259" key="7">
    <source>
        <dbReference type="PROSITE" id="PS51078"/>
    </source>
</evidence>
<dbReference type="InterPro" id="IPR036388">
    <property type="entry name" value="WH-like_DNA-bd_sf"/>
</dbReference>
<dbReference type="AlphaFoldDB" id="A0A0M2SUY7"/>
<keyword evidence="2" id="KW-0238">DNA-binding</keyword>
<feature type="domain" description="IclR-ED" evidence="7">
    <location>
        <begin position="67"/>
        <end position="250"/>
    </location>
</feature>
<dbReference type="SUPFAM" id="SSF46785">
    <property type="entry name" value="Winged helix' DNA-binding domain"/>
    <property type="match status" value="1"/>
</dbReference>
<keyword evidence="1" id="KW-0805">Transcription regulation</keyword>
<organism evidence="8 9">
    <name type="scientific">Mesobacillus campisalis</name>
    <dbReference type="NCBI Taxonomy" id="1408103"/>
    <lineage>
        <taxon>Bacteria</taxon>
        <taxon>Bacillati</taxon>
        <taxon>Bacillota</taxon>
        <taxon>Bacilli</taxon>
        <taxon>Bacillales</taxon>
        <taxon>Bacillaceae</taxon>
        <taxon>Mesobacillus</taxon>
    </lineage>
</organism>
<evidence type="ECO:0000256" key="1">
    <source>
        <dbReference type="ARBA" id="ARBA00023015"/>
    </source>
</evidence>
<dbReference type="PROSITE" id="PS51078">
    <property type="entry name" value="ICLR_ED"/>
    <property type="match status" value="1"/>
</dbReference>
<dbReference type="RefSeq" id="WP_046524999.1">
    <property type="nucleotide sequence ID" value="NZ_LAYY01000022.1"/>
</dbReference>
<accession>A0A0M2SUY7</accession>
<dbReference type="Proteomes" id="UP000034166">
    <property type="component" value="Unassembled WGS sequence"/>
</dbReference>
<dbReference type="Gene3D" id="1.10.10.10">
    <property type="entry name" value="Winged helix-like DNA-binding domain superfamily/Winged helix DNA-binding domain"/>
    <property type="match status" value="1"/>
</dbReference>
<dbReference type="Pfam" id="PF09339">
    <property type="entry name" value="HTH_IclR"/>
    <property type="match status" value="1"/>
</dbReference>
<proteinExistence type="predicted"/>
<dbReference type="Pfam" id="PF01614">
    <property type="entry name" value="IclR_C"/>
    <property type="match status" value="1"/>
</dbReference>
<dbReference type="InterPro" id="IPR036390">
    <property type="entry name" value="WH_DNA-bd_sf"/>
</dbReference>
<dbReference type="InterPro" id="IPR050707">
    <property type="entry name" value="HTH_MetabolicPath_Reg"/>
</dbReference>
<keyword evidence="9" id="KW-1185">Reference proteome</keyword>
<dbReference type="EMBL" id="LAYY01000022">
    <property type="protein sequence ID" value="KKK36797.1"/>
    <property type="molecule type" value="Genomic_DNA"/>
</dbReference>
<dbReference type="GO" id="GO:0045892">
    <property type="term" value="P:negative regulation of DNA-templated transcription"/>
    <property type="evidence" value="ECO:0007669"/>
    <property type="project" value="UniProtKB-ARBA"/>
</dbReference>
<dbReference type="SMART" id="SM00346">
    <property type="entry name" value="HTH_ICLR"/>
    <property type="match status" value="1"/>
</dbReference>
<dbReference type="InterPro" id="IPR029016">
    <property type="entry name" value="GAF-like_dom_sf"/>
</dbReference>
<dbReference type="FunFam" id="1.10.10.10:FF:000056">
    <property type="entry name" value="IclR family transcriptional regulator"/>
    <property type="match status" value="1"/>
</dbReference>
<dbReference type="PANTHER" id="PTHR30136:SF7">
    <property type="entry name" value="HTH-TYPE TRANSCRIPTIONAL REGULATOR KDGR-RELATED"/>
    <property type="match status" value="1"/>
</dbReference>
<protein>
    <recommendedName>
        <fullName evidence="5">Glycerol operon regulatory protein</fullName>
    </recommendedName>
</protein>
<dbReference type="GO" id="GO:0003677">
    <property type="term" value="F:DNA binding"/>
    <property type="evidence" value="ECO:0007669"/>
    <property type="project" value="UniProtKB-KW"/>
</dbReference>
<dbReference type="PANTHER" id="PTHR30136">
    <property type="entry name" value="HELIX-TURN-HELIX TRANSCRIPTIONAL REGULATOR, ICLR FAMILY"/>
    <property type="match status" value="1"/>
</dbReference>
<evidence type="ECO:0000256" key="3">
    <source>
        <dbReference type="ARBA" id="ARBA00023163"/>
    </source>
</evidence>
<dbReference type="GO" id="GO:0003700">
    <property type="term" value="F:DNA-binding transcription factor activity"/>
    <property type="evidence" value="ECO:0007669"/>
    <property type="project" value="TreeGrafter"/>
</dbReference>
<evidence type="ECO:0000256" key="5">
    <source>
        <dbReference type="ARBA" id="ARBA00070406"/>
    </source>
</evidence>
<sequence>MPIIQSVDRALRILDLFDEYETELKITDISEKMHLHKSTVHSLLKTLQSQGYIEQNLDNGKYRLGMKLFERGNLVIRRLDLRTIAKKHLIDLSVKTQNTVHLVILDGREGIYIDKVEGTSATVLYSRIGRRIPLHSSAVGKALVANKTKRELQDLLKGYEYIQQTDKTITSEEAFIAELEAVKQNGFAIDKEENEPGITCVAVPIWDHSGTVIAAMSMSQHAAGVDQGKLDRTVEILKQASVKISKELGYEMSRMAK</sequence>
<dbReference type="SUPFAM" id="SSF55781">
    <property type="entry name" value="GAF domain-like"/>
    <property type="match status" value="1"/>
</dbReference>
<feature type="domain" description="HTH iclR-type" evidence="6">
    <location>
        <begin position="4"/>
        <end position="66"/>
    </location>
</feature>
<keyword evidence="3" id="KW-0804">Transcription</keyword>
<dbReference type="PROSITE" id="PS51077">
    <property type="entry name" value="HTH_ICLR"/>
    <property type="match status" value="1"/>
</dbReference>
<dbReference type="InterPro" id="IPR014757">
    <property type="entry name" value="Tscrpt_reg_IclR_C"/>
</dbReference>
<dbReference type="OrthoDB" id="9791752at2"/>
<dbReference type="InterPro" id="IPR005471">
    <property type="entry name" value="Tscrpt_reg_IclR_N"/>
</dbReference>
<evidence type="ECO:0000256" key="4">
    <source>
        <dbReference type="ARBA" id="ARBA00058938"/>
    </source>
</evidence>
<dbReference type="PATRIC" id="fig|1408103.3.peg.3822"/>
<evidence type="ECO:0000256" key="2">
    <source>
        <dbReference type="ARBA" id="ARBA00023125"/>
    </source>
</evidence>
<name>A0A0M2SUY7_9BACI</name>
<comment type="function">
    <text evidence="4">May be an activator protein for the gylABX operon.</text>
</comment>
<evidence type="ECO:0000259" key="6">
    <source>
        <dbReference type="PROSITE" id="PS51077"/>
    </source>
</evidence>
<gene>
    <name evidence="8" type="ORF">WQ57_17190</name>
</gene>